<organism evidence="7 8">
    <name type="scientific">Nakamurella flava</name>
    <dbReference type="NCBI Taxonomy" id="2576308"/>
    <lineage>
        <taxon>Bacteria</taxon>
        <taxon>Bacillati</taxon>
        <taxon>Actinomycetota</taxon>
        <taxon>Actinomycetes</taxon>
        <taxon>Nakamurellales</taxon>
        <taxon>Nakamurellaceae</taxon>
        <taxon>Nakamurella</taxon>
    </lineage>
</organism>
<evidence type="ECO:0000256" key="1">
    <source>
        <dbReference type="ARBA" id="ARBA00004196"/>
    </source>
</evidence>
<dbReference type="RefSeq" id="WP_137449998.1">
    <property type="nucleotide sequence ID" value="NZ_SZZH01000003.1"/>
</dbReference>
<proteinExistence type="inferred from homology"/>
<protein>
    <submittedName>
        <fullName evidence="7">ABC transporter substrate-binding protein</fullName>
    </submittedName>
</protein>
<dbReference type="AlphaFoldDB" id="A0A4V6CS07"/>
<dbReference type="InterPro" id="IPR018313">
    <property type="entry name" value="SBP_3_CS"/>
</dbReference>
<feature type="signal peptide" evidence="5">
    <location>
        <begin position="1"/>
        <end position="22"/>
    </location>
</feature>
<dbReference type="GO" id="GO:0030313">
    <property type="term" value="C:cell envelope"/>
    <property type="evidence" value="ECO:0007669"/>
    <property type="project" value="UniProtKB-SubCell"/>
</dbReference>
<evidence type="ECO:0000256" key="5">
    <source>
        <dbReference type="SAM" id="SignalP"/>
    </source>
</evidence>
<dbReference type="InterPro" id="IPR001638">
    <property type="entry name" value="Solute-binding_3/MltF_N"/>
</dbReference>
<dbReference type="PANTHER" id="PTHR35936:SF17">
    <property type="entry name" value="ARGININE-BINDING EXTRACELLULAR PROTEIN ARTP"/>
    <property type="match status" value="1"/>
</dbReference>
<dbReference type="PROSITE" id="PS51257">
    <property type="entry name" value="PROKAR_LIPOPROTEIN"/>
    <property type="match status" value="1"/>
</dbReference>
<dbReference type="PROSITE" id="PS01039">
    <property type="entry name" value="SBP_BACTERIAL_3"/>
    <property type="match status" value="1"/>
</dbReference>
<reference evidence="7 8" key="1">
    <citation type="submission" date="2019-05" db="EMBL/GenBank/DDBJ databases">
        <title>Nakamurella sp. N5BH11, whole genome shotgun sequence.</title>
        <authorList>
            <person name="Tuo L."/>
        </authorList>
    </citation>
    <scope>NUCLEOTIDE SEQUENCE [LARGE SCALE GENOMIC DNA]</scope>
    <source>
        <strain evidence="7 8">N5BH11</strain>
    </source>
</reference>
<name>A0A4V6CS07_9ACTN</name>
<feature type="domain" description="Solute-binding protein family 3/N-terminal" evidence="6">
    <location>
        <begin position="75"/>
        <end position="307"/>
    </location>
</feature>
<keyword evidence="8" id="KW-1185">Reference proteome</keyword>
<evidence type="ECO:0000313" key="7">
    <source>
        <dbReference type="EMBL" id="TKV58335.1"/>
    </source>
</evidence>
<comment type="caution">
    <text evidence="7">The sequence shown here is derived from an EMBL/GenBank/DDBJ whole genome shotgun (WGS) entry which is preliminary data.</text>
</comment>
<dbReference type="SMART" id="SM00062">
    <property type="entry name" value="PBPb"/>
    <property type="match status" value="1"/>
</dbReference>
<dbReference type="SUPFAM" id="SSF53850">
    <property type="entry name" value="Periplasmic binding protein-like II"/>
    <property type="match status" value="1"/>
</dbReference>
<dbReference type="OrthoDB" id="4633994at2"/>
<feature type="chain" id="PRO_5039077253" evidence="5">
    <location>
        <begin position="23"/>
        <end position="321"/>
    </location>
</feature>
<gene>
    <name evidence="7" type="ORF">FDO65_12215</name>
</gene>
<evidence type="ECO:0000259" key="6">
    <source>
        <dbReference type="SMART" id="SM00062"/>
    </source>
</evidence>
<sequence>MLRTTGRLLTAGLLAGSVALLGACSSGSTTGSAGSSAAGSGSGSPAAASGEYAAVADSAACKDLRAQHPDLVGTTQINALNPYTPGYETVDPENPDQYQGFDIDLGNAIGACLGFTVGYVPVGFSELIPTVASGRANWILSNLYATKERAAGGVDFVYYSKVYDGILVAKDNPKGITGIDTSLCGLTVALNKGYVEVPLVEAVGPDCEAAGKPAPTVSLFDSSSDSVQAILAGRADAYMNDINTVDRFIAEHPDDLSSAQTVMLDYKIGIGVPTGKTAFRDAVVGAVKQIQDSGLQAELATKWQLNANAVAAPEVLTASGS</sequence>
<dbReference type="EMBL" id="SZZH01000003">
    <property type="protein sequence ID" value="TKV58335.1"/>
    <property type="molecule type" value="Genomic_DNA"/>
</dbReference>
<evidence type="ECO:0000256" key="2">
    <source>
        <dbReference type="ARBA" id="ARBA00010333"/>
    </source>
</evidence>
<evidence type="ECO:0000256" key="3">
    <source>
        <dbReference type="ARBA" id="ARBA00022729"/>
    </source>
</evidence>
<accession>A0A4V6CS07</accession>
<dbReference type="Gene3D" id="3.40.190.10">
    <property type="entry name" value="Periplasmic binding protein-like II"/>
    <property type="match status" value="2"/>
</dbReference>
<comment type="similarity">
    <text evidence="2 4">Belongs to the bacterial solute-binding protein 3 family.</text>
</comment>
<comment type="subcellular location">
    <subcellularLocation>
        <location evidence="1">Cell envelope</location>
    </subcellularLocation>
</comment>
<dbReference type="PANTHER" id="PTHR35936">
    <property type="entry name" value="MEMBRANE-BOUND LYTIC MUREIN TRANSGLYCOSYLASE F"/>
    <property type="match status" value="1"/>
</dbReference>
<dbReference type="Pfam" id="PF00497">
    <property type="entry name" value="SBP_bac_3"/>
    <property type="match status" value="1"/>
</dbReference>
<evidence type="ECO:0000256" key="4">
    <source>
        <dbReference type="RuleBase" id="RU003744"/>
    </source>
</evidence>
<evidence type="ECO:0000313" key="8">
    <source>
        <dbReference type="Proteomes" id="UP000306985"/>
    </source>
</evidence>
<keyword evidence="3 5" id="KW-0732">Signal</keyword>
<dbReference type="Proteomes" id="UP000306985">
    <property type="component" value="Unassembled WGS sequence"/>
</dbReference>
<dbReference type="CDD" id="cd01004">
    <property type="entry name" value="PBP2_MidA_like"/>
    <property type="match status" value="1"/>
</dbReference>